<protein>
    <submittedName>
        <fullName evidence="1">Uncharacterized protein</fullName>
    </submittedName>
</protein>
<comment type="caution">
    <text evidence="1">The sequence shown here is derived from an EMBL/GenBank/DDBJ whole genome shotgun (WGS) entry which is preliminary data.</text>
</comment>
<sequence length="174" mass="18196">MEEVDAVLQRNCDKVPWNSGVVLTVTRPTSPSTRRVTNEGRGRIRAPPRSAASVPPPPRPPSRSARPLRTAAHGSSSKPVRLDAQMSRPRASGLAVWDTPWYARPDVHSEGGLACGWGGRGSAGGGGGGAPAGGGGSVPSTRRKSSRGAPIMAMRESNCHMMGERRVEGGKDRG</sequence>
<evidence type="ECO:0000313" key="1">
    <source>
        <dbReference type="EMBL" id="KAK1867814.1"/>
    </source>
</evidence>
<reference evidence="1" key="1">
    <citation type="submission" date="2019-11" db="EMBL/GenBank/DDBJ databases">
        <title>Nori genome reveals adaptations in red seaweeds to the harsh intertidal environment.</title>
        <authorList>
            <person name="Wang D."/>
            <person name="Mao Y."/>
        </authorList>
    </citation>
    <scope>NUCLEOTIDE SEQUENCE</scope>
    <source>
        <tissue evidence="1">Gametophyte</tissue>
    </source>
</reference>
<dbReference type="Proteomes" id="UP000798662">
    <property type="component" value="Chromosome 3"/>
</dbReference>
<keyword evidence="2" id="KW-1185">Reference proteome</keyword>
<proteinExistence type="predicted"/>
<organism evidence="1 2">
    <name type="scientific">Pyropia yezoensis</name>
    <name type="common">Susabi-nori</name>
    <name type="synonym">Porphyra yezoensis</name>
    <dbReference type="NCBI Taxonomy" id="2788"/>
    <lineage>
        <taxon>Eukaryota</taxon>
        <taxon>Rhodophyta</taxon>
        <taxon>Bangiophyceae</taxon>
        <taxon>Bangiales</taxon>
        <taxon>Bangiaceae</taxon>
        <taxon>Pyropia</taxon>
    </lineage>
</organism>
<gene>
    <name evidence="1" type="ORF">I4F81_010313</name>
</gene>
<evidence type="ECO:0000313" key="2">
    <source>
        <dbReference type="Proteomes" id="UP000798662"/>
    </source>
</evidence>
<name>A0ACC3CC18_PYRYE</name>
<dbReference type="EMBL" id="CM020620">
    <property type="protein sequence ID" value="KAK1867814.1"/>
    <property type="molecule type" value="Genomic_DNA"/>
</dbReference>
<accession>A0ACC3CC18</accession>